<feature type="binding site" evidence="9">
    <location>
        <begin position="289"/>
        <end position="294"/>
    </location>
    <ligand>
        <name>ATP</name>
        <dbReference type="ChEBI" id="CHEBI:30616"/>
    </ligand>
</feature>
<dbReference type="InterPro" id="IPR012340">
    <property type="entry name" value="NA-bd_OB-fold"/>
</dbReference>
<accession>A0A085W6K8</accession>
<dbReference type="GO" id="GO:0003723">
    <property type="term" value="F:RNA binding"/>
    <property type="evidence" value="ECO:0007669"/>
    <property type="project" value="UniProtKB-UniRule"/>
</dbReference>
<comment type="caution">
    <text evidence="9">Lacks conserved residue(s) required for the propagation of feature annotation.</text>
</comment>
<proteinExistence type="inferred from homology"/>
<feature type="region of interest" description="Disordered" evidence="11">
    <location>
        <begin position="1"/>
        <end position="157"/>
    </location>
</feature>
<keyword evidence="7 9" id="KW-0805">Transcription regulation</keyword>
<dbReference type="NCBIfam" id="NF006886">
    <property type="entry name" value="PRK09376.1"/>
    <property type="match status" value="1"/>
</dbReference>
<dbReference type="OrthoDB" id="9805197at2"/>
<dbReference type="InterPro" id="IPR011113">
    <property type="entry name" value="Rho_RNA-bd"/>
</dbReference>
<dbReference type="GO" id="GO:0008186">
    <property type="term" value="F:ATP-dependent activity, acting on RNA"/>
    <property type="evidence" value="ECO:0007669"/>
    <property type="project" value="InterPro"/>
</dbReference>
<feature type="compositionally biased region" description="Gly residues" evidence="11">
    <location>
        <begin position="53"/>
        <end position="68"/>
    </location>
</feature>
<dbReference type="GO" id="GO:0006353">
    <property type="term" value="P:DNA-templated transcription termination"/>
    <property type="evidence" value="ECO:0007669"/>
    <property type="project" value="UniProtKB-UniRule"/>
</dbReference>
<dbReference type="SUPFAM" id="SSF81995">
    <property type="entry name" value="beta-sandwich domain of Sec23/24"/>
    <property type="match status" value="1"/>
</dbReference>
<name>A0A085W6K8_9BACT</name>
<feature type="binding site" evidence="9">
    <location>
        <position position="320"/>
    </location>
    <ligand>
        <name>ATP</name>
        <dbReference type="ChEBI" id="CHEBI:30616"/>
    </ligand>
</feature>
<dbReference type="PANTHER" id="PTHR46425">
    <property type="entry name" value="TRANSCRIPTION TERMINATION FACTOR RHO"/>
    <property type="match status" value="1"/>
</dbReference>
<dbReference type="AlphaFoldDB" id="A0A085W6K8"/>
<dbReference type="EMBL" id="JMCB01000018">
    <property type="protein sequence ID" value="KFE63321.1"/>
    <property type="molecule type" value="Genomic_DNA"/>
</dbReference>
<dbReference type="InterPro" id="IPR041703">
    <property type="entry name" value="Rho_factor_ATP-bd"/>
</dbReference>
<keyword evidence="5 9" id="KW-0067">ATP-binding</keyword>
<keyword evidence="2 9" id="KW-0547">Nucleotide-binding</keyword>
<comment type="caution">
    <text evidence="13">The sequence shown here is derived from an EMBL/GenBank/DDBJ whole genome shotgun (WGS) entry which is preliminary data.</text>
</comment>
<evidence type="ECO:0000256" key="7">
    <source>
        <dbReference type="ARBA" id="ARBA00023015"/>
    </source>
</evidence>
<keyword evidence="1 9" id="KW-0806">Transcription termination</keyword>
<dbReference type="InterPro" id="IPR027417">
    <property type="entry name" value="P-loop_NTPase"/>
</dbReference>
<dbReference type="STRING" id="394096.DB31_2914"/>
<feature type="domain" description="Rho RNA-BD" evidence="12">
    <location>
        <begin position="161"/>
        <end position="234"/>
    </location>
</feature>
<dbReference type="PROSITE" id="PS51856">
    <property type="entry name" value="RHO_RNA_BD"/>
    <property type="match status" value="1"/>
</dbReference>
<dbReference type="GO" id="GO:0016787">
    <property type="term" value="F:hydrolase activity"/>
    <property type="evidence" value="ECO:0007669"/>
    <property type="project" value="UniProtKB-KW"/>
</dbReference>
<keyword evidence="6 9" id="KW-0694">RNA-binding</keyword>
<comment type="similarity">
    <text evidence="9 10">Belongs to the Rho family.</text>
</comment>
<dbReference type="Pfam" id="PF00006">
    <property type="entry name" value="ATP-synt_ab"/>
    <property type="match status" value="1"/>
</dbReference>
<keyword evidence="8 9" id="KW-0804">Transcription</keyword>
<dbReference type="RefSeq" id="WP_075306378.1">
    <property type="nucleotide sequence ID" value="NZ_JMCB01000018.1"/>
</dbReference>
<dbReference type="CDD" id="cd01128">
    <property type="entry name" value="rho_factor_C"/>
    <property type="match status" value="1"/>
</dbReference>
<evidence type="ECO:0000256" key="11">
    <source>
        <dbReference type="SAM" id="MobiDB-lite"/>
    </source>
</evidence>
<keyword evidence="4 9" id="KW-0347">Helicase</keyword>
<protein>
    <recommendedName>
        <fullName evidence="9">Transcription termination factor Rho</fullName>
        <ecNumber evidence="9">3.6.4.-</ecNumber>
    </recommendedName>
    <alternativeName>
        <fullName evidence="9">ATP-dependent helicase Rho</fullName>
    </alternativeName>
</protein>
<feature type="binding site" evidence="9">
    <location>
        <begin position="277"/>
        <end position="282"/>
    </location>
    <ligand>
        <name>ATP</name>
        <dbReference type="ChEBI" id="CHEBI:30616"/>
    </ligand>
</feature>
<reference evidence="13 14" key="1">
    <citation type="submission" date="2014-04" db="EMBL/GenBank/DDBJ databases">
        <title>Genome assembly of Hyalangium minutum DSM 14724.</title>
        <authorList>
            <person name="Sharma G."/>
            <person name="Subramanian S."/>
        </authorList>
    </citation>
    <scope>NUCLEOTIDE SEQUENCE [LARGE SCALE GENOMIC DNA]</scope>
    <source>
        <strain evidence="13 14">DSM 14724</strain>
    </source>
</reference>
<dbReference type="InterPro" id="IPR003593">
    <property type="entry name" value="AAA+_ATPase"/>
</dbReference>
<evidence type="ECO:0000313" key="14">
    <source>
        <dbReference type="Proteomes" id="UP000028725"/>
    </source>
</evidence>
<evidence type="ECO:0000256" key="1">
    <source>
        <dbReference type="ARBA" id="ARBA00022472"/>
    </source>
</evidence>
<dbReference type="SMART" id="SM00382">
    <property type="entry name" value="AAA"/>
    <property type="match status" value="1"/>
</dbReference>
<evidence type="ECO:0000256" key="6">
    <source>
        <dbReference type="ARBA" id="ARBA00022884"/>
    </source>
</evidence>
<feature type="compositionally biased region" description="Acidic residues" evidence="11">
    <location>
        <begin position="28"/>
        <end position="47"/>
    </location>
</feature>
<dbReference type="InterPro" id="IPR000194">
    <property type="entry name" value="ATPase_F1/V1/A1_a/bsu_nucl-bd"/>
</dbReference>
<evidence type="ECO:0000256" key="9">
    <source>
        <dbReference type="HAMAP-Rule" id="MF_01884"/>
    </source>
</evidence>
<dbReference type="HAMAP" id="MF_01884">
    <property type="entry name" value="Rho"/>
    <property type="match status" value="1"/>
</dbReference>
<dbReference type="GO" id="GO:0004386">
    <property type="term" value="F:helicase activity"/>
    <property type="evidence" value="ECO:0007669"/>
    <property type="project" value="UniProtKB-UniRule"/>
</dbReference>
<evidence type="ECO:0000256" key="5">
    <source>
        <dbReference type="ARBA" id="ARBA00022840"/>
    </source>
</evidence>
<dbReference type="Gene3D" id="2.40.50.140">
    <property type="entry name" value="Nucleic acid-binding proteins"/>
    <property type="match status" value="1"/>
</dbReference>
<dbReference type="PATRIC" id="fig|394096.3.peg.7240"/>
<evidence type="ECO:0000313" key="13">
    <source>
        <dbReference type="EMBL" id="KFE63321.1"/>
    </source>
</evidence>
<evidence type="ECO:0000256" key="3">
    <source>
        <dbReference type="ARBA" id="ARBA00022801"/>
    </source>
</evidence>
<dbReference type="PANTHER" id="PTHR46425:SF1">
    <property type="entry name" value="TRANSCRIPTION TERMINATION FACTOR RHO"/>
    <property type="match status" value="1"/>
</dbReference>
<comment type="subunit">
    <text evidence="9">Homohexamer. The homohexamer assembles into an open ring structure.</text>
</comment>
<evidence type="ECO:0000256" key="2">
    <source>
        <dbReference type="ARBA" id="ARBA00022741"/>
    </source>
</evidence>
<feature type="compositionally biased region" description="Pro residues" evidence="11">
    <location>
        <begin position="10"/>
        <end position="27"/>
    </location>
</feature>
<evidence type="ECO:0000256" key="8">
    <source>
        <dbReference type="ARBA" id="ARBA00023163"/>
    </source>
</evidence>
<evidence type="ECO:0000256" key="4">
    <source>
        <dbReference type="ARBA" id="ARBA00022806"/>
    </source>
</evidence>
<comment type="function">
    <text evidence="9">Facilitates transcription termination by a mechanism that involves Rho binding to the nascent RNA, activation of Rho's RNA-dependent ATPase activity, and release of the mRNA from the DNA template.</text>
</comment>
<gene>
    <name evidence="9" type="primary">rho</name>
    <name evidence="13" type="ORF">DB31_2914</name>
</gene>
<dbReference type="GO" id="GO:0005524">
    <property type="term" value="F:ATP binding"/>
    <property type="evidence" value="ECO:0007669"/>
    <property type="project" value="UniProtKB-UniRule"/>
</dbReference>
<dbReference type="EC" id="3.6.4.-" evidence="9"/>
<sequence>MSENSDNTDPRPPAPPPPAEAARPEPPVMDDDGGDDGGDDEGPDEGGDASGASGPGGQPGPGGQAGPGGRRRRRRRRRRGAQVHFTPEGQAYRTQPGPDGQMVQVFLTPQELEQYKQRLAQQQQQQQSPPPGQHAQHGGQQHGQRQHHGGGQSQAAPQQNLTPVEGVLDTEAKGPNAFLRQLKKNLLPSPDDPELPKNLVQKLRLRQGQYVTAFAQMRGTKGVIQKVDTVDGRPLDGAPRLPHFADLTSVDPLERIKMEHGHREMVTRVLDLIAPIGKGQRALIVAPPKTGKTIMLQRIAQAVITNHPEIHVMVLLIDERPEEVTDMRRSIKAEVLASSSDRPTGDHLKVAELALERARRLVEAGKDVLILLDSITRLARAYNKEVDSSGRTLTGGVDSRALERPKRIFGAARATEEAGTLTIIGTALIDTGSRMDEVIFEEFKGTGNSEVTLDRLLAEKRIFPAINIAQSGTRKEEKLFTQKEYEKVKKLRQMLFSVKPVEAMEALGKRLTRYTYNDEFLDEL</sequence>
<evidence type="ECO:0000256" key="10">
    <source>
        <dbReference type="PROSITE-ProRule" id="PRU01203"/>
    </source>
</evidence>
<keyword evidence="14" id="KW-1185">Reference proteome</keyword>
<evidence type="ECO:0000259" key="12">
    <source>
        <dbReference type="PROSITE" id="PS51856"/>
    </source>
</evidence>
<organism evidence="13 14">
    <name type="scientific">Hyalangium minutum</name>
    <dbReference type="NCBI Taxonomy" id="394096"/>
    <lineage>
        <taxon>Bacteria</taxon>
        <taxon>Pseudomonadati</taxon>
        <taxon>Myxococcota</taxon>
        <taxon>Myxococcia</taxon>
        <taxon>Myxococcales</taxon>
        <taxon>Cystobacterineae</taxon>
        <taxon>Archangiaceae</taxon>
        <taxon>Hyalangium</taxon>
    </lineage>
</organism>
<feature type="compositionally biased region" description="Basic residues" evidence="11">
    <location>
        <begin position="69"/>
        <end position="81"/>
    </location>
</feature>
<dbReference type="SUPFAM" id="SSF52540">
    <property type="entry name" value="P-loop containing nucleoside triphosphate hydrolases"/>
    <property type="match status" value="1"/>
</dbReference>
<dbReference type="InterPro" id="IPR004665">
    <property type="entry name" value="Term_rho"/>
</dbReference>
<keyword evidence="3 9" id="KW-0378">Hydrolase</keyword>
<dbReference type="Gene3D" id="3.40.50.300">
    <property type="entry name" value="P-loop containing nucleotide triphosphate hydrolases"/>
    <property type="match status" value="1"/>
</dbReference>
<dbReference type="Proteomes" id="UP000028725">
    <property type="component" value="Unassembled WGS sequence"/>
</dbReference>
<feature type="compositionally biased region" description="Low complexity" evidence="11">
    <location>
        <begin position="120"/>
        <end position="143"/>
    </location>
</feature>